<reference evidence="1 2" key="1">
    <citation type="submission" date="2020-03" db="EMBL/GenBank/DDBJ databases">
        <title>Genomic Encyclopedia of Type Strains, Phase IV (KMG-IV): sequencing the most valuable type-strain genomes for metagenomic binning, comparative biology and taxonomic classification.</title>
        <authorList>
            <person name="Goeker M."/>
        </authorList>
    </citation>
    <scope>NUCLEOTIDE SEQUENCE [LARGE SCALE GENOMIC DNA]</scope>
    <source>
        <strain evidence="1 2">DSM 4736</strain>
    </source>
</reference>
<sequence length="671" mass="74016">MALTGTPIAKPTIKVFGMFGAFHVGDAATAKDKVLVRYFNTVASGKQTAASGDSLGLLRELKPMRERVNVSDLRDLSSLLQRELDDARVAEDLVPYLKGVNSAVGFFPGILVALVPKGFLRSEEGVAYPKPGAEGDANGQVSTGYDEYWTASRFKFDGKAVSLGLLEIDPMVTDLIVLDGQHRANAFRFATKTFDAVQSGETIYRAFYENVSAPKDFDSELPVTVVWFESQDDIEARLISRKLFVDVNMSARAVSESRRVLLDDRDRHSIVTGSVYRGLAQRAFDADRLSLLHTGFDCEEQEFHPLTLMLPSRMQAVVAYAAFGRDSHSGWEPSLKGYAPYLANYGRLKSIAPSLDEAVALKAERGDRKAFEETTAVLDEELAPKWIAVLEGYNLVSAHIEASVELDSWVRTQVVAIGQVWDKVFRGGEGLYGGFARVSEDGSGSAHTYKKAIDEISEKFISIREAKLSGCDPDQVRRAYDTFSSKAGLTGLFMAAHLYLERREAGWADVSAFVADLNKISAENWVRLLSTYKPAVVRELDPKQWPVMRAIILRALQGADPSLNFFDPTLAQLYNPDIRLIKRAVEQSVSGYMDGLSPAQRETNRVSEEQIRSWATDAMALLKDILAGAGLQPLNDDQVLRNFAVQWIESLLPKQGLAAAEAEDDDDPDEA</sequence>
<name>A0A7X5YJY3_9CAUL</name>
<evidence type="ECO:0008006" key="3">
    <source>
        <dbReference type="Google" id="ProtNLM"/>
    </source>
</evidence>
<keyword evidence="2" id="KW-1185">Reference proteome</keyword>
<comment type="caution">
    <text evidence="1">The sequence shown here is derived from an EMBL/GenBank/DDBJ whole genome shotgun (WGS) entry which is preliminary data.</text>
</comment>
<dbReference type="EMBL" id="JAATJM010000001">
    <property type="protein sequence ID" value="NJC41039.1"/>
    <property type="molecule type" value="Genomic_DNA"/>
</dbReference>
<dbReference type="RefSeq" id="WP_168045868.1">
    <property type="nucleotide sequence ID" value="NZ_JAATJM010000001.1"/>
</dbReference>
<dbReference type="Proteomes" id="UP000587415">
    <property type="component" value="Unassembled WGS sequence"/>
</dbReference>
<gene>
    <name evidence="1" type="ORF">GGQ87_001297</name>
</gene>
<protein>
    <recommendedName>
        <fullName evidence="3">DGQHR domain-containing protein</fullName>
    </recommendedName>
</protein>
<proteinExistence type="predicted"/>
<evidence type="ECO:0000313" key="2">
    <source>
        <dbReference type="Proteomes" id="UP000587415"/>
    </source>
</evidence>
<evidence type="ECO:0000313" key="1">
    <source>
        <dbReference type="EMBL" id="NJC41039.1"/>
    </source>
</evidence>
<organism evidence="1 2">
    <name type="scientific">Brevundimonas alba</name>
    <dbReference type="NCBI Taxonomy" id="74314"/>
    <lineage>
        <taxon>Bacteria</taxon>
        <taxon>Pseudomonadati</taxon>
        <taxon>Pseudomonadota</taxon>
        <taxon>Alphaproteobacteria</taxon>
        <taxon>Caulobacterales</taxon>
        <taxon>Caulobacteraceae</taxon>
        <taxon>Brevundimonas</taxon>
    </lineage>
</organism>
<dbReference type="AlphaFoldDB" id="A0A7X5YJY3"/>
<accession>A0A7X5YJY3</accession>